<dbReference type="InterPro" id="IPR036852">
    <property type="entry name" value="Peptidase_S8/S53_dom_sf"/>
</dbReference>
<dbReference type="Pfam" id="PF00082">
    <property type="entry name" value="Peptidase_S8"/>
    <property type="match status" value="1"/>
</dbReference>
<dbReference type="SUPFAM" id="SSF52743">
    <property type="entry name" value="Subtilisin-like"/>
    <property type="match status" value="1"/>
</dbReference>
<dbReference type="Proteomes" id="UP000284998">
    <property type="component" value="Unassembled WGS sequence"/>
</dbReference>
<organism evidence="2 3">
    <name type="scientific">Phocaeicola plebeius</name>
    <dbReference type="NCBI Taxonomy" id="310297"/>
    <lineage>
        <taxon>Bacteria</taxon>
        <taxon>Pseudomonadati</taxon>
        <taxon>Bacteroidota</taxon>
        <taxon>Bacteroidia</taxon>
        <taxon>Bacteroidales</taxon>
        <taxon>Bacteroidaceae</taxon>
        <taxon>Phocaeicola</taxon>
    </lineage>
</organism>
<accession>A0A414X566</accession>
<evidence type="ECO:0000313" key="3">
    <source>
        <dbReference type="Proteomes" id="UP000284998"/>
    </source>
</evidence>
<dbReference type="Gene3D" id="3.40.50.200">
    <property type="entry name" value="Peptidase S8/S53 domain"/>
    <property type="match status" value="1"/>
</dbReference>
<dbReference type="GO" id="GO:0004252">
    <property type="term" value="F:serine-type endopeptidase activity"/>
    <property type="evidence" value="ECO:0007669"/>
    <property type="project" value="InterPro"/>
</dbReference>
<dbReference type="AlphaFoldDB" id="A0A414X566"/>
<evidence type="ECO:0000313" key="2">
    <source>
        <dbReference type="EMBL" id="RHH48357.1"/>
    </source>
</evidence>
<dbReference type="InterPro" id="IPR034074">
    <property type="entry name" value="Y4bN_pept_dom"/>
</dbReference>
<name>A0A414X566_9BACT</name>
<sequence length="774" mass="86514">MAKILPIQLVKTREKQDEFLKEAGGSNELPRWATEQIISENAVRLVNALDSIGRLFEDRPVRNSRLPLLVKAKLNEHATAKSYRPNVRSILNQNRKHNVIGISGFREILLKLEDVGDIEAIKNVVLSVQNHTSSKDKPIGVAAIEDLSVYTCNFDIEALSNKILKVQLVDYKDANLNTLSEQLLLELGEELGCNIERVDYAEDLIMFKVRNPSADSIRQIATLDSVISIKEMPYYELVAAPNPFQAEVKLAKPVEGEEYPILGILDSGVEQSDYLSSWSHEEENNIAGLDELDINRIHGTMVASIAVYGDILENKDCTGCGPLKFVSCIVNSDRDGLKITEDELIMYIRAAVQRYPYIKIWNLSQGSQTEVSDFIFSDFAIALDDIQKKNDVLICKSAGNSTNLGRITLGAESMLALTVGSICNSGSHPDDLEEGKHSPFSRIGYGPEGLIKPEVVHYGGNKHTGVKVLTGADIQHTAFGTSFSTPRVSSLATHLFHRLDGAFDPTLIKALIIHNANYPSVVDKNVVGFDKMYGFGLPTSIDDMLNNDEDEFTMVWQPNFNNGTDYQVIDFPYPNSLTDENGHFYGIVTVTIVTDPILKGGEGNEYCQTDIDVKIGPIRGVNHFVLGAVGTPKTYRNEERIDSLYNILTEDKYSKRQSEIMRERNLIMKNHKWQPVKKFQVDLSTMTTGKKNLIKDCQTWAMTMHAFTRDATMLELQEDGVVNTIRATIIVTIKDPEHKGLVYNEGIRLLNTHNFEHSNIVVRNDIHLLGNIND</sequence>
<protein>
    <recommendedName>
        <fullName evidence="1">Peptidase S8/S53 domain-containing protein</fullName>
    </recommendedName>
</protein>
<dbReference type="RefSeq" id="WP_118242885.1">
    <property type="nucleotide sequence ID" value="NZ_QRJS01000006.1"/>
</dbReference>
<feature type="domain" description="Peptidase S8/S53" evidence="1">
    <location>
        <begin position="261"/>
        <end position="536"/>
    </location>
</feature>
<proteinExistence type="predicted"/>
<evidence type="ECO:0000259" key="1">
    <source>
        <dbReference type="Pfam" id="PF00082"/>
    </source>
</evidence>
<dbReference type="CDD" id="cd04847">
    <property type="entry name" value="Peptidases_S8_Subtilisin_like_2"/>
    <property type="match status" value="1"/>
</dbReference>
<gene>
    <name evidence="2" type="ORF">DW204_03435</name>
</gene>
<dbReference type="InterPro" id="IPR000209">
    <property type="entry name" value="Peptidase_S8/S53_dom"/>
</dbReference>
<comment type="caution">
    <text evidence="2">The sequence shown here is derived from an EMBL/GenBank/DDBJ whole genome shotgun (WGS) entry which is preliminary data.</text>
</comment>
<dbReference type="GO" id="GO:0006508">
    <property type="term" value="P:proteolysis"/>
    <property type="evidence" value="ECO:0007669"/>
    <property type="project" value="InterPro"/>
</dbReference>
<reference evidence="2 3" key="1">
    <citation type="submission" date="2018-08" db="EMBL/GenBank/DDBJ databases">
        <title>A genome reference for cultivated species of the human gut microbiota.</title>
        <authorList>
            <person name="Zou Y."/>
            <person name="Xue W."/>
            <person name="Luo G."/>
        </authorList>
    </citation>
    <scope>NUCLEOTIDE SEQUENCE [LARGE SCALE GENOMIC DNA]</scope>
    <source>
        <strain evidence="2 3">AM17-44</strain>
    </source>
</reference>
<dbReference type="EMBL" id="QRJS01000006">
    <property type="protein sequence ID" value="RHH48357.1"/>
    <property type="molecule type" value="Genomic_DNA"/>
</dbReference>